<sequence length="645" mass="75284">MTQMNWLKSSNKLLVFFILISWNSFAQYSFQELKNEYPDQKEIITKDYQSYEIFIEKNKLKIIQNTEMESVILSESGIHNNQESFTYSDLVKLISYDAYSIVNVNGKEKKIKVTQTNEKQSNGSNIFFDDVRKRNLIFTNLEAGAKKSYSYKREFLDPFLLHKFIFGSGYPIKNATFELITDKNINIGYKIFNDPNNSIILTKSEKKGKTVYSWTQRDIMPQKFESSGPGVLHFIPHIDVYIKDYTINNEKIEVLDDVNRLHKYYKGFVDNINKEENEDLKELAVDLTKNLNSEEEKVKAIFYWVKDNIKYIAFENGYEGFIPREANLVFERKFGDCKDMSSIIVTMASYAGIKNVYLCWIGTREIPYSYNELPTPAVDNHMIAAYKNGSKYIFLDATDRETRYGLPTAFIQDKEALINTPNGYEIVKVPIINAEVNQVNDVIKLTIENGLLKGKGRVEYNGFNRTYPIAYLGDNTGKRRFDIIKNLVLKGNNKFKLIDFSEENATNRDLSYNINYDFELDSYLINVDNEIYINLFLNKIFDKNPIEIDRTTSYDFEIVSIFNLDYELAIPENYKVKNYPKNELIDNELMKISITFEQQKNTIGVNYKIQLKKNLINKEDFALWNESLKQLKSNYSESIILSKTK</sequence>
<proteinExistence type="predicted"/>
<keyword evidence="5" id="KW-1185">Reference proteome</keyword>
<accession>A0A365NZL9</accession>
<dbReference type="InterPro" id="IPR024544">
    <property type="entry name" value="DUF3858"/>
</dbReference>
<organism evidence="4 5">
    <name type="scientific">Flavobacterium tibetense</name>
    <dbReference type="NCBI Taxonomy" id="2233533"/>
    <lineage>
        <taxon>Bacteria</taxon>
        <taxon>Pseudomonadati</taxon>
        <taxon>Bacteroidota</taxon>
        <taxon>Flavobacteriia</taxon>
        <taxon>Flavobacteriales</taxon>
        <taxon>Flavobacteriaceae</taxon>
        <taxon>Flavobacterium</taxon>
    </lineage>
</organism>
<comment type="caution">
    <text evidence="4">The sequence shown here is derived from an EMBL/GenBank/DDBJ whole genome shotgun (WGS) entry which is preliminary data.</text>
</comment>
<feature type="domain" description="DUF3857" evidence="2">
    <location>
        <begin position="67"/>
        <end position="221"/>
    </location>
</feature>
<dbReference type="Gene3D" id="2.60.40.3140">
    <property type="match status" value="1"/>
</dbReference>
<dbReference type="Gene3D" id="2.60.120.1130">
    <property type="match status" value="1"/>
</dbReference>
<feature type="domain" description="Transglutaminase-like" evidence="1">
    <location>
        <begin position="282"/>
        <end position="355"/>
    </location>
</feature>
<dbReference type="EMBL" id="QLST01000016">
    <property type="protein sequence ID" value="RBA27564.1"/>
    <property type="molecule type" value="Genomic_DNA"/>
</dbReference>
<dbReference type="Pfam" id="PF12970">
    <property type="entry name" value="DUF3858"/>
    <property type="match status" value="1"/>
</dbReference>
<gene>
    <name evidence="4" type="ORF">DPN68_11340</name>
</gene>
<name>A0A365NZL9_9FLAO</name>
<dbReference type="InterPro" id="IPR038765">
    <property type="entry name" value="Papain-like_cys_pep_sf"/>
</dbReference>
<dbReference type="OrthoDB" id="8595007at2"/>
<evidence type="ECO:0000313" key="5">
    <source>
        <dbReference type="Proteomes" id="UP000253319"/>
    </source>
</evidence>
<evidence type="ECO:0000259" key="2">
    <source>
        <dbReference type="Pfam" id="PF12969"/>
    </source>
</evidence>
<dbReference type="Proteomes" id="UP000253319">
    <property type="component" value="Unassembled WGS sequence"/>
</dbReference>
<dbReference type="Pfam" id="PF01841">
    <property type="entry name" value="Transglut_core"/>
    <property type="match status" value="1"/>
</dbReference>
<dbReference type="InterPro" id="IPR002931">
    <property type="entry name" value="Transglutaminase-like"/>
</dbReference>
<dbReference type="Pfam" id="PF12969">
    <property type="entry name" value="DUF3857"/>
    <property type="match status" value="1"/>
</dbReference>
<reference evidence="4 5" key="1">
    <citation type="submission" date="2018-06" db="EMBL/GenBank/DDBJ databases">
        <title>Flavobacterium tibetense sp. nov., isolated from a wetland YonghuCo on Tibetan Plateau.</title>
        <authorList>
            <person name="Xing P."/>
            <person name="Phurbu D."/>
            <person name="Lu H."/>
        </authorList>
    </citation>
    <scope>NUCLEOTIDE SEQUENCE [LARGE SCALE GENOMIC DNA]</scope>
    <source>
        <strain evidence="4 5">YH5</strain>
    </source>
</reference>
<evidence type="ECO:0000313" key="4">
    <source>
        <dbReference type="EMBL" id="RBA27564.1"/>
    </source>
</evidence>
<evidence type="ECO:0000259" key="3">
    <source>
        <dbReference type="Pfam" id="PF12970"/>
    </source>
</evidence>
<dbReference type="InterPro" id="IPR024618">
    <property type="entry name" value="DUF3857"/>
</dbReference>
<dbReference type="SUPFAM" id="SSF54001">
    <property type="entry name" value="Cysteine proteinases"/>
    <property type="match status" value="1"/>
</dbReference>
<evidence type="ECO:0000259" key="1">
    <source>
        <dbReference type="Pfam" id="PF01841"/>
    </source>
</evidence>
<protein>
    <recommendedName>
        <fullName evidence="6">DUF3857 domain-containing protein</fullName>
    </recommendedName>
</protein>
<evidence type="ECO:0008006" key="6">
    <source>
        <dbReference type="Google" id="ProtNLM"/>
    </source>
</evidence>
<feature type="domain" description="DUF3858" evidence="3">
    <location>
        <begin position="563"/>
        <end position="625"/>
    </location>
</feature>
<dbReference type="Gene3D" id="3.10.620.30">
    <property type="match status" value="1"/>
</dbReference>
<dbReference type="AlphaFoldDB" id="A0A365NZL9"/>